<keyword evidence="3" id="KW-1185">Reference proteome</keyword>
<feature type="transmembrane region" description="Helical" evidence="1">
    <location>
        <begin position="204"/>
        <end position="231"/>
    </location>
</feature>
<dbReference type="Proteomes" id="UP000005408">
    <property type="component" value="Unassembled WGS sequence"/>
</dbReference>
<evidence type="ECO:0000256" key="1">
    <source>
        <dbReference type="SAM" id="Phobius"/>
    </source>
</evidence>
<keyword evidence="1" id="KW-0812">Transmembrane</keyword>
<proteinExistence type="predicted"/>
<keyword evidence="1" id="KW-1133">Transmembrane helix</keyword>
<evidence type="ECO:0000313" key="2">
    <source>
        <dbReference type="EnsemblMetazoa" id="G30245.5:cds"/>
    </source>
</evidence>
<sequence length="291" mass="32763">MLQNDFWETQQMTWLPELDFKQGQEKSGAERRNMVKAEVRRKEEDQSRARETTIGLLVLGVAKSEGQISKTITLTDDICGGSYFFLKKDHYLVWDGSHIGRDSLLNIWDGFDVKKDSGSCKVDFHPAIGYTVCVTVERFHIEDCNASVNYYHDGDSEIKATYGCNTTPGSFCGTGTGESVEVEIAYKRKSPPGSSNYFTLKISLYYRSLLFLIILLPPLVVIIITLIIVAVRRRTKSKCLAFRKSNTTHSRLVNEPTEPNQPNLGCNSAYPMNEPATRDFTVTVPVVVNVR</sequence>
<accession>A0A8W8LYU6</accession>
<dbReference type="AlphaFoldDB" id="A0A8W8LYU6"/>
<reference evidence="2" key="1">
    <citation type="submission" date="2022-08" db="UniProtKB">
        <authorList>
            <consortium name="EnsemblMetazoa"/>
        </authorList>
    </citation>
    <scope>IDENTIFICATION</scope>
    <source>
        <strain evidence="2">05x7-T-G4-1.051#20</strain>
    </source>
</reference>
<keyword evidence="1" id="KW-0472">Membrane</keyword>
<organism evidence="2 3">
    <name type="scientific">Magallana gigas</name>
    <name type="common">Pacific oyster</name>
    <name type="synonym">Crassostrea gigas</name>
    <dbReference type="NCBI Taxonomy" id="29159"/>
    <lineage>
        <taxon>Eukaryota</taxon>
        <taxon>Metazoa</taxon>
        <taxon>Spiralia</taxon>
        <taxon>Lophotrochozoa</taxon>
        <taxon>Mollusca</taxon>
        <taxon>Bivalvia</taxon>
        <taxon>Autobranchia</taxon>
        <taxon>Pteriomorphia</taxon>
        <taxon>Ostreida</taxon>
        <taxon>Ostreoidea</taxon>
        <taxon>Ostreidae</taxon>
        <taxon>Magallana</taxon>
    </lineage>
</organism>
<protein>
    <submittedName>
        <fullName evidence="2">Uncharacterized protein</fullName>
    </submittedName>
</protein>
<dbReference type="EnsemblMetazoa" id="G30245.5">
    <property type="protein sequence ID" value="G30245.5:cds"/>
    <property type="gene ID" value="G30245"/>
</dbReference>
<name>A0A8W8LYU6_MAGGI</name>
<evidence type="ECO:0000313" key="3">
    <source>
        <dbReference type="Proteomes" id="UP000005408"/>
    </source>
</evidence>